<accession>A0ABN8IZ56</accession>
<sequence>MWGVLWVVEALAQLVAVVATPLEPAPLNFRAIELNNFDYGVNGHGGGELEGIDNWANDLYALGDGLGCLYITIECVACRSQHGDRFGCNTSRRPCIRVTGPRRDASHLGGQHPSRFLGIFPLSDEYCLSPLTWPH</sequence>
<keyword evidence="1" id="KW-0732">Signal</keyword>
<feature type="signal peptide" evidence="1">
    <location>
        <begin position="1"/>
        <end position="19"/>
    </location>
</feature>
<evidence type="ECO:0008006" key="4">
    <source>
        <dbReference type="Google" id="ProtNLM"/>
    </source>
</evidence>
<dbReference type="EMBL" id="OW152818">
    <property type="protein sequence ID" value="CAH2071708.1"/>
    <property type="molecule type" value="Genomic_DNA"/>
</dbReference>
<feature type="non-terminal residue" evidence="2">
    <location>
        <position position="135"/>
    </location>
</feature>
<evidence type="ECO:0000256" key="1">
    <source>
        <dbReference type="SAM" id="SignalP"/>
    </source>
</evidence>
<evidence type="ECO:0000313" key="2">
    <source>
        <dbReference type="EMBL" id="CAH2071708.1"/>
    </source>
</evidence>
<protein>
    <recommendedName>
        <fullName evidence="4">Secreted protein</fullName>
    </recommendedName>
</protein>
<reference evidence="2" key="1">
    <citation type="submission" date="2022-03" db="EMBL/GenBank/DDBJ databases">
        <authorList>
            <person name="Martin H S."/>
        </authorList>
    </citation>
    <scope>NUCLEOTIDE SEQUENCE</scope>
</reference>
<proteinExistence type="predicted"/>
<keyword evidence="3" id="KW-1185">Reference proteome</keyword>
<gene>
    <name evidence="2" type="ORF">IPOD504_LOCUS15237</name>
</gene>
<name>A0ABN8IZ56_9NEOP</name>
<dbReference type="Proteomes" id="UP000837857">
    <property type="component" value="Chromosome 6"/>
</dbReference>
<evidence type="ECO:0000313" key="3">
    <source>
        <dbReference type="Proteomes" id="UP000837857"/>
    </source>
</evidence>
<feature type="chain" id="PRO_5045043029" description="Secreted protein" evidence="1">
    <location>
        <begin position="20"/>
        <end position="135"/>
    </location>
</feature>
<organism evidence="2 3">
    <name type="scientific">Iphiclides podalirius</name>
    <name type="common">scarce swallowtail</name>
    <dbReference type="NCBI Taxonomy" id="110791"/>
    <lineage>
        <taxon>Eukaryota</taxon>
        <taxon>Metazoa</taxon>
        <taxon>Ecdysozoa</taxon>
        <taxon>Arthropoda</taxon>
        <taxon>Hexapoda</taxon>
        <taxon>Insecta</taxon>
        <taxon>Pterygota</taxon>
        <taxon>Neoptera</taxon>
        <taxon>Endopterygota</taxon>
        <taxon>Lepidoptera</taxon>
        <taxon>Glossata</taxon>
        <taxon>Ditrysia</taxon>
        <taxon>Papilionoidea</taxon>
        <taxon>Papilionidae</taxon>
        <taxon>Papilioninae</taxon>
        <taxon>Iphiclides</taxon>
    </lineage>
</organism>